<dbReference type="GeneID" id="83200408"/>
<comment type="similarity">
    <text evidence="1">Belongs to the CAF1 family.</text>
</comment>
<dbReference type="AlphaFoldDB" id="A0A9W9P7E0"/>
<reference evidence="2" key="2">
    <citation type="journal article" date="2023" name="IMA Fungus">
        <title>Comparative genomic study of the Penicillium genus elucidates a diverse pangenome and 15 lateral gene transfer events.</title>
        <authorList>
            <person name="Petersen C."/>
            <person name="Sorensen T."/>
            <person name="Nielsen M.R."/>
            <person name="Sondergaard T.E."/>
            <person name="Sorensen J.L."/>
            <person name="Fitzpatrick D.A."/>
            <person name="Frisvad J.C."/>
            <person name="Nielsen K.L."/>
        </authorList>
    </citation>
    <scope>NUCLEOTIDE SEQUENCE</scope>
    <source>
        <strain evidence="2">IBT 19713</strain>
    </source>
</reference>
<evidence type="ECO:0000313" key="2">
    <source>
        <dbReference type="EMBL" id="KAJ5239189.1"/>
    </source>
</evidence>
<keyword evidence="3" id="KW-1185">Reference proteome</keyword>
<dbReference type="InterPro" id="IPR051181">
    <property type="entry name" value="CAF1_poly(A)_ribonucleases"/>
</dbReference>
<dbReference type="InterPro" id="IPR012337">
    <property type="entry name" value="RNaseH-like_sf"/>
</dbReference>
<name>A0A9W9P7E0_9EURO</name>
<dbReference type="PANTHER" id="PTHR15092">
    <property type="entry name" value="POLY A -SPECIFIC RIBONUCLEASE/TARGET OF EGR1, MEMBER 1"/>
    <property type="match status" value="1"/>
</dbReference>
<dbReference type="GO" id="GO:1990432">
    <property type="term" value="P:siRNA 3'-end processing"/>
    <property type="evidence" value="ECO:0007669"/>
    <property type="project" value="TreeGrafter"/>
</dbReference>
<gene>
    <name evidence="2" type="ORF">N7468_003808</name>
</gene>
<evidence type="ECO:0000313" key="3">
    <source>
        <dbReference type="Proteomes" id="UP001150941"/>
    </source>
</evidence>
<sequence length="542" mass="60686">MDLSSKNFSLYLPWILAELSLSCFVSIDLEFSGIPLAQPGQARKDCPLTERYAEYKAAAEKYQILQLGLTICHEEPNTGIYVLKPYNINVSPMIRQELGINRDWTLMSCSMEFLMGHNFNMQEVCQAGVRYLSREEGADAIQVAANKFDPEKAAEAVTGKDLDQKHQLFLIQVRHAINTWLANKTEFLNIPGRGRDRRPAFPSSLSNLQRYLVRQLVAAEYPDLKARNKQDFVQIEFKDEATNPDETLMDGREAALRNRIREHVGCRWLVEALAGADLSGLKAGDFASLLTRVTEPRFTLDEIASRVKSRVKENRAILVGHNCFMDLVFLYRCFVGPLPDTLEKFQALIHDVFPFVMDTKYLATHDGNLDNTNSSLEGISSTLAKIPAPPYLFHKCAHEAGYDSMLAAVAFIKLATQLQQGHMPKPPRTSFWKGRHGAGDLDLKSTTGIPEATDLLMTIPERDTDPTFEDFSGDLMGFSDESTGSPSAPRPTLAETRSIEVAAMVKEGRLLPRLGSEFWTKYGNKLRAFGTIEQTFVLGSMS</sequence>
<organism evidence="2 3">
    <name type="scientific">Penicillium chermesinum</name>
    <dbReference type="NCBI Taxonomy" id="63820"/>
    <lineage>
        <taxon>Eukaryota</taxon>
        <taxon>Fungi</taxon>
        <taxon>Dikarya</taxon>
        <taxon>Ascomycota</taxon>
        <taxon>Pezizomycotina</taxon>
        <taxon>Eurotiomycetes</taxon>
        <taxon>Eurotiomycetidae</taxon>
        <taxon>Eurotiales</taxon>
        <taxon>Aspergillaceae</taxon>
        <taxon>Penicillium</taxon>
    </lineage>
</organism>
<dbReference type="Proteomes" id="UP001150941">
    <property type="component" value="Unassembled WGS sequence"/>
</dbReference>
<dbReference type="Gene3D" id="3.30.420.10">
    <property type="entry name" value="Ribonuclease H-like superfamily/Ribonuclease H"/>
    <property type="match status" value="2"/>
</dbReference>
<protein>
    <submittedName>
        <fullName evidence="2">Uncharacterized protein</fullName>
    </submittedName>
</protein>
<reference evidence="2" key="1">
    <citation type="submission" date="2022-11" db="EMBL/GenBank/DDBJ databases">
        <authorList>
            <person name="Petersen C."/>
        </authorList>
    </citation>
    <scope>NUCLEOTIDE SEQUENCE</scope>
    <source>
        <strain evidence="2">IBT 19713</strain>
    </source>
</reference>
<comment type="caution">
    <text evidence="2">The sequence shown here is derived from an EMBL/GenBank/DDBJ whole genome shotgun (WGS) entry which is preliminary data.</text>
</comment>
<dbReference type="GO" id="GO:1990431">
    <property type="term" value="P:priRNA 3'-end processing"/>
    <property type="evidence" value="ECO:0007669"/>
    <property type="project" value="TreeGrafter"/>
</dbReference>
<dbReference type="SUPFAM" id="SSF53098">
    <property type="entry name" value="Ribonuclease H-like"/>
    <property type="match status" value="1"/>
</dbReference>
<dbReference type="InterPro" id="IPR006941">
    <property type="entry name" value="RNase_CAF1"/>
</dbReference>
<evidence type="ECO:0000256" key="1">
    <source>
        <dbReference type="ARBA" id="ARBA00008372"/>
    </source>
</evidence>
<dbReference type="GO" id="GO:0000175">
    <property type="term" value="F:3'-5'-RNA exonuclease activity"/>
    <property type="evidence" value="ECO:0007669"/>
    <property type="project" value="TreeGrafter"/>
</dbReference>
<dbReference type="EMBL" id="JAPQKS010000003">
    <property type="protein sequence ID" value="KAJ5239189.1"/>
    <property type="molecule type" value="Genomic_DNA"/>
</dbReference>
<dbReference type="GO" id="GO:0000289">
    <property type="term" value="P:nuclear-transcribed mRNA poly(A) tail shortening"/>
    <property type="evidence" value="ECO:0007669"/>
    <property type="project" value="TreeGrafter"/>
</dbReference>
<dbReference type="Pfam" id="PF04857">
    <property type="entry name" value="CAF1"/>
    <property type="match status" value="1"/>
</dbReference>
<proteinExistence type="inferred from homology"/>
<dbReference type="GO" id="GO:0005634">
    <property type="term" value="C:nucleus"/>
    <property type="evidence" value="ECO:0007669"/>
    <property type="project" value="TreeGrafter"/>
</dbReference>
<accession>A0A9W9P7E0</accession>
<dbReference type="RefSeq" id="XP_058332108.1">
    <property type="nucleotide sequence ID" value="XM_058473105.1"/>
</dbReference>
<dbReference type="PANTHER" id="PTHR15092:SF22">
    <property type="entry name" value="POLY(A)-SPECIFIC RIBONUCLEASE PNLDC1"/>
    <property type="match status" value="1"/>
</dbReference>
<dbReference type="OrthoDB" id="1432093at2759"/>
<dbReference type="GO" id="GO:0003723">
    <property type="term" value="F:RNA binding"/>
    <property type="evidence" value="ECO:0007669"/>
    <property type="project" value="TreeGrafter"/>
</dbReference>
<dbReference type="InterPro" id="IPR036397">
    <property type="entry name" value="RNaseH_sf"/>
</dbReference>